<accession>A0A388TAA5</accession>
<evidence type="ECO:0000313" key="2">
    <source>
        <dbReference type="Proteomes" id="UP000269352"/>
    </source>
</evidence>
<dbReference type="Proteomes" id="UP000269352">
    <property type="component" value="Unassembled WGS sequence"/>
</dbReference>
<organism evidence="1 2">
    <name type="scientific">Termititenax aidoneus</name>
    <dbReference type="NCBI Taxonomy" id="2218524"/>
    <lineage>
        <taxon>Bacteria</taxon>
        <taxon>Bacillati</taxon>
        <taxon>Candidatus Margulisiibacteriota</taxon>
        <taxon>Candidatus Termititenacia</taxon>
        <taxon>Candidatus Termititenacales</taxon>
        <taxon>Candidatus Termititenacaceae</taxon>
        <taxon>Candidatus Termititenax</taxon>
    </lineage>
</organism>
<name>A0A388TAA5_TERA1</name>
<comment type="caution">
    <text evidence="1">The sequence shown here is derived from an EMBL/GenBank/DDBJ whole genome shotgun (WGS) entry which is preliminary data.</text>
</comment>
<proteinExistence type="predicted"/>
<feature type="non-terminal residue" evidence="1">
    <location>
        <position position="60"/>
    </location>
</feature>
<sequence length="60" mass="7234">MWYLYLDESGDLGFDFKRKTTSKYFTITILCFEGVANNRSFNHAVRKTLARKMNFKKRKF</sequence>
<keyword evidence="2" id="KW-1185">Reference proteome</keyword>
<evidence type="ECO:0008006" key="3">
    <source>
        <dbReference type="Google" id="ProtNLM"/>
    </source>
</evidence>
<protein>
    <recommendedName>
        <fullName evidence="3">DUF3800 domain-containing protein</fullName>
    </recommendedName>
</protein>
<dbReference type="EMBL" id="BGZN01000015">
    <property type="protein sequence ID" value="GBR73621.1"/>
    <property type="molecule type" value="Genomic_DNA"/>
</dbReference>
<dbReference type="InterPro" id="IPR024524">
    <property type="entry name" value="DUF3800"/>
</dbReference>
<dbReference type="Pfam" id="PF12686">
    <property type="entry name" value="DUF3800"/>
    <property type="match status" value="1"/>
</dbReference>
<reference evidence="1 2" key="1">
    <citation type="journal article" date="2019" name="ISME J.">
        <title>Genome analyses of uncultured TG2/ZB3 bacteria in 'Margulisbacteria' specifically attached to ectosymbiotic spirochetes of protists in the termite gut.</title>
        <authorList>
            <person name="Utami Y.D."/>
            <person name="Kuwahara H."/>
            <person name="Igai K."/>
            <person name="Murakami T."/>
            <person name="Sugaya K."/>
            <person name="Morikawa T."/>
            <person name="Nagura Y."/>
            <person name="Yuki M."/>
            <person name="Deevong P."/>
            <person name="Inoue T."/>
            <person name="Kihara K."/>
            <person name="Lo N."/>
            <person name="Yamada A."/>
            <person name="Ohkuma M."/>
            <person name="Hongoh Y."/>
        </authorList>
    </citation>
    <scope>NUCLEOTIDE SEQUENCE [LARGE SCALE GENOMIC DNA]</scope>
    <source>
        <strain evidence="1">NkOx7-01</strain>
    </source>
</reference>
<evidence type="ECO:0000313" key="1">
    <source>
        <dbReference type="EMBL" id="GBR73621.1"/>
    </source>
</evidence>
<dbReference type="AlphaFoldDB" id="A0A388TAA5"/>
<gene>
    <name evidence="1" type="ORF">NO1_0963</name>
</gene>